<dbReference type="GO" id="GO:0006265">
    <property type="term" value="P:DNA topological change"/>
    <property type="evidence" value="ECO:0007669"/>
    <property type="project" value="UniProtKB-UniRule"/>
</dbReference>
<feature type="compositionally biased region" description="Acidic residues" evidence="10">
    <location>
        <begin position="893"/>
        <end position="915"/>
    </location>
</feature>
<evidence type="ECO:0000256" key="10">
    <source>
        <dbReference type="SAM" id="MobiDB-lite"/>
    </source>
</evidence>
<keyword evidence="4 8" id="KW-0067">ATP-binding</keyword>
<feature type="compositionally biased region" description="Acidic residues" evidence="10">
    <location>
        <begin position="696"/>
        <end position="714"/>
    </location>
</feature>
<comment type="subcellular location">
    <subcellularLocation>
        <location evidence="8">Cytoplasm</location>
    </subcellularLocation>
</comment>
<dbReference type="GO" id="GO:0005737">
    <property type="term" value="C:cytoplasm"/>
    <property type="evidence" value="ECO:0007669"/>
    <property type="project" value="UniProtKB-SubCell"/>
</dbReference>
<dbReference type="CDD" id="cd00187">
    <property type="entry name" value="TOP4c"/>
    <property type="match status" value="1"/>
</dbReference>
<dbReference type="PANTHER" id="PTHR43493">
    <property type="entry name" value="DNA GYRASE/TOPOISOMERASE SUBUNIT A"/>
    <property type="match status" value="1"/>
</dbReference>
<comment type="similarity">
    <text evidence="2 8">Belongs to the type II topoisomerase GyrA/ParC subunit family.</text>
</comment>
<evidence type="ECO:0000256" key="2">
    <source>
        <dbReference type="ARBA" id="ARBA00008263"/>
    </source>
</evidence>
<dbReference type="STRING" id="156889.Mmc1_1072"/>
<feature type="active site" description="O-(5'-phospho-DNA)-tyrosine intermediate" evidence="8 9">
    <location>
        <position position="126"/>
    </location>
</feature>
<keyword evidence="8" id="KW-0963">Cytoplasm</keyword>
<evidence type="ECO:0000256" key="7">
    <source>
        <dbReference type="ARBA" id="ARBA00023235"/>
    </source>
</evidence>
<feature type="domain" description="Topo IIA-type catalytic" evidence="11">
    <location>
        <begin position="38"/>
        <end position="531"/>
    </location>
</feature>
<dbReference type="Pfam" id="PF03989">
    <property type="entry name" value="DNA_gyraseA_C"/>
    <property type="match status" value="6"/>
</dbReference>
<dbReference type="AlphaFoldDB" id="A0L6J7"/>
<evidence type="ECO:0000256" key="9">
    <source>
        <dbReference type="PROSITE-ProRule" id="PRU01384"/>
    </source>
</evidence>
<dbReference type="EMBL" id="CP000471">
    <property type="protein sequence ID" value="ABK43590.1"/>
    <property type="molecule type" value="Genomic_DNA"/>
</dbReference>
<evidence type="ECO:0000256" key="8">
    <source>
        <dbReference type="HAMAP-Rule" id="MF_01897"/>
    </source>
</evidence>
<accession>A0L6J7</accession>
<dbReference type="KEGG" id="mgm:Mmc1_1072"/>
<comment type="catalytic activity">
    <reaction evidence="1 8 9">
        <text>ATP-dependent breakage, passage and rejoining of double-stranded DNA.</text>
        <dbReference type="EC" id="5.6.2.2"/>
    </reaction>
</comment>
<dbReference type="HOGENOM" id="CLU_002977_6_1_5"/>
<reference evidence="13" key="1">
    <citation type="journal article" date="2009" name="Appl. Environ. Microbiol.">
        <title>Complete genome sequence of the chemolithoautotrophic marine magnetotactic coccus strain MC-1.</title>
        <authorList>
            <person name="Schubbe S."/>
            <person name="Williams T.J."/>
            <person name="Xie G."/>
            <person name="Kiss H.E."/>
            <person name="Brettin T.S."/>
            <person name="Martinez D."/>
            <person name="Ross C.A."/>
            <person name="Schuler D."/>
            <person name="Cox B.L."/>
            <person name="Nealson K.H."/>
            <person name="Bazylinski D.A."/>
        </authorList>
    </citation>
    <scope>NUCLEOTIDE SEQUENCE [LARGE SCALE GENOMIC DNA]</scope>
    <source>
        <strain evidence="13">ATCC BAA-1437 / JCM 17883 / MC-1</strain>
    </source>
</reference>
<comment type="miscellaneous">
    <text evidence="8">Few gyrases are as efficient as E.coli at forming negative supercoils. Not all organisms have 2 type II topoisomerases; in organisms with a single type II topoisomerase this enzyme also has to decatenate newly replicated chromosomes.</text>
</comment>
<reference evidence="12 13" key="2">
    <citation type="journal article" date="2012" name="Int. J. Syst. Evol. Microbiol.">
        <title>Magnetococcus marinus gen. nov., sp. nov., a marine, magnetotactic bacterium that represents a novel lineage (Magnetococcaceae fam. nov.; Magnetococcales ord. nov.) at the base of the Alphaproteobacteria.</title>
        <authorList>
            <person name="Bazylinski D.A."/>
            <person name="Williams T.J."/>
            <person name="Lefevre C.T."/>
            <person name="Berg R.J."/>
            <person name="Zhang C.L."/>
            <person name="Bowser S.S."/>
            <person name="Dean A.J."/>
            <person name="Beveridge T.J."/>
        </authorList>
    </citation>
    <scope>NUCLEOTIDE SEQUENCE [LARGE SCALE GENOMIC DNA]</scope>
    <source>
        <strain evidence="13">ATCC BAA-1437 / JCM 17883 / MC-1</strain>
    </source>
</reference>
<evidence type="ECO:0000256" key="1">
    <source>
        <dbReference type="ARBA" id="ARBA00000185"/>
    </source>
</evidence>
<dbReference type="NCBIfam" id="TIGR01063">
    <property type="entry name" value="gyrA"/>
    <property type="match status" value="1"/>
</dbReference>
<dbReference type="GO" id="GO:0003677">
    <property type="term" value="F:DNA binding"/>
    <property type="evidence" value="ECO:0007669"/>
    <property type="project" value="UniProtKB-UniRule"/>
</dbReference>
<keyword evidence="7 8" id="KW-0413">Isomerase</keyword>
<dbReference type="InterPro" id="IPR035516">
    <property type="entry name" value="Gyrase/topoIV_suA_C"/>
</dbReference>
<name>A0L6J7_MAGMM</name>
<dbReference type="Gene3D" id="2.120.10.90">
    <property type="entry name" value="DNA gyrase/topoisomerase IV, subunit A, C-terminal"/>
    <property type="match status" value="1"/>
</dbReference>
<evidence type="ECO:0000313" key="13">
    <source>
        <dbReference type="Proteomes" id="UP000002586"/>
    </source>
</evidence>
<dbReference type="Gene3D" id="1.10.268.10">
    <property type="entry name" value="Topoisomerase, domain 3"/>
    <property type="match status" value="1"/>
</dbReference>
<dbReference type="FunFam" id="3.90.199.10:FF:000001">
    <property type="entry name" value="DNA gyrase subunit A"/>
    <property type="match status" value="1"/>
</dbReference>
<dbReference type="PROSITE" id="PS52040">
    <property type="entry name" value="TOPO_IIA"/>
    <property type="match status" value="1"/>
</dbReference>
<dbReference type="GO" id="GO:0005524">
    <property type="term" value="F:ATP binding"/>
    <property type="evidence" value="ECO:0007669"/>
    <property type="project" value="UniProtKB-UniRule"/>
</dbReference>
<evidence type="ECO:0000256" key="3">
    <source>
        <dbReference type="ARBA" id="ARBA00022741"/>
    </source>
</evidence>
<protein>
    <recommendedName>
        <fullName evidence="8">DNA gyrase subunit A</fullName>
        <ecNumber evidence="8">5.6.2.2</ecNumber>
    </recommendedName>
</protein>
<dbReference type="Proteomes" id="UP000002586">
    <property type="component" value="Chromosome"/>
</dbReference>
<evidence type="ECO:0000259" key="11">
    <source>
        <dbReference type="PROSITE" id="PS52040"/>
    </source>
</evidence>
<dbReference type="PANTHER" id="PTHR43493:SF5">
    <property type="entry name" value="DNA GYRASE SUBUNIT A, CHLOROPLASTIC_MITOCHONDRIAL"/>
    <property type="match status" value="1"/>
</dbReference>
<feature type="short sequence motif" description="GyrA-box" evidence="8">
    <location>
        <begin position="558"/>
        <end position="564"/>
    </location>
</feature>
<dbReference type="GO" id="GO:0006261">
    <property type="term" value="P:DNA-templated DNA replication"/>
    <property type="evidence" value="ECO:0007669"/>
    <property type="project" value="UniProtKB-UniRule"/>
</dbReference>
<dbReference type="SMART" id="SM00434">
    <property type="entry name" value="TOP4c"/>
    <property type="match status" value="1"/>
</dbReference>
<gene>
    <name evidence="8" type="primary">gyrA</name>
    <name evidence="12" type="ordered locus">Mmc1_1072</name>
</gene>
<dbReference type="FunFam" id="3.30.1360.40:FF:000002">
    <property type="entry name" value="DNA gyrase subunit A"/>
    <property type="match status" value="1"/>
</dbReference>
<dbReference type="HAMAP" id="MF_01897">
    <property type="entry name" value="GyrA"/>
    <property type="match status" value="1"/>
</dbReference>
<dbReference type="EC" id="5.6.2.2" evidence="8"/>
<sequence length="915" mass="99978">MTMSDTTPTAERLPINIEDEMQRSYLDYAMSVIVGRALPDVRDGLKPVHRRVLFAMRELGNEWNRSYKKSARVVGDVIGKYHPHGDSAVYDTIVRMAQDFSMRHLLVDGQGNFGSVDGDSAAAMRYTEVRMTRLASELLADIDKETVAFGPNYDGSLKEPEVLPAKYPNLLVNGSSGIAVGMATNIPPHNLGEVIDATCALIDDPELDPRALMQYIPGPDFPTGGSIHGQAGIVSGYETGRGSVIIRAKTVIETRKDGKETILVHELPYQVNKAKLVERIAELVREKKVTGISDLRDESDREGMRVVIEIKRDHQADVVLNQLFKHTAMQSSFGINALALVDGRPVTLSLKAFLVAFLKHRREVVTRRTIFELNKAQARAHILEGLAVALANIDRIIALIRAAKTSAEAKEGLMAERWERGPVEAMLARALGENDVRSAQFVEGGYTLSADQAQAILDMRLHRLTGLETEKIHEEFEEILKEIAYLKGILASDGVLMDVIRQELLEIKERYANPRRTLIVEAVGDFSIADLIPEEEMVVTVSHGGYIKRQPSLAYQAQRRGGKGKSATGVKDEDFVEQMFVASTHDTIFLFTDTGRVFKLKVYEIPSGSRLSRGKAIVNLLQLEEGEKVRQIVPIPVAEAEWGSWDLLFATRRGLIKKTVLSNYANIRTTGIRAINLLEIDDLIGVALLPSSGDAELPEGDEGVDEELPEDESSADAAPGRIMLFAQGGKAVRFADEKVRRVGRVSQGVRGMRLKGEDGVIALTVIDGEAVGQLLTITEKGYGKRSDLSQYPTKGRGTQGVIGMDVRDKTGNVVSALVVDEQDEVMVITDQGTVLRTKVDSIRVAGRATMGVRVLNVAEGERVVSVARLAEAEEVDAFDEEGEPIAPLTEGDALGEDGVADDGVADASASEEEGA</sequence>
<dbReference type="NCBIfam" id="NF004043">
    <property type="entry name" value="PRK05560.1"/>
    <property type="match status" value="1"/>
</dbReference>
<dbReference type="GO" id="GO:0005694">
    <property type="term" value="C:chromosome"/>
    <property type="evidence" value="ECO:0007669"/>
    <property type="project" value="InterPro"/>
</dbReference>
<dbReference type="InterPro" id="IPR002205">
    <property type="entry name" value="Topo_IIA_dom_A"/>
</dbReference>
<evidence type="ECO:0000256" key="5">
    <source>
        <dbReference type="ARBA" id="ARBA00023029"/>
    </source>
</evidence>
<dbReference type="SUPFAM" id="SSF56719">
    <property type="entry name" value="Type II DNA topoisomerase"/>
    <property type="match status" value="1"/>
</dbReference>
<dbReference type="InterPro" id="IPR005743">
    <property type="entry name" value="GyrA"/>
</dbReference>
<dbReference type="GO" id="GO:0034335">
    <property type="term" value="F:DNA negative supercoiling activity"/>
    <property type="evidence" value="ECO:0007669"/>
    <property type="project" value="UniProtKB-ARBA"/>
</dbReference>
<evidence type="ECO:0000313" key="12">
    <source>
        <dbReference type="EMBL" id="ABK43590.1"/>
    </source>
</evidence>
<dbReference type="FunFam" id="1.10.268.10:FF:000001">
    <property type="entry name" value="DNA gyrase subunit A"/>
    <property type="match status" value="1"/>
</dbReference>
<comment type="function">
    <text evidence="8">A type II topoisomerase that negatively supercoils closed circular double-stranded (ds) DNA in an ATP-dependent manner to modulate DNA topology and maintain chromosomes in an underwound state. Negative supercoiling favors strand separation, and DNA replication, transcription, recombination and repair, all of which involve strand separation. Also able to catalyze the interconversion of other topological isomers of dsDNA rings, including catenanes and knotted rings. Type II topoisomerases break and join 2 DNA strands simultaneously in an ATP-dependent manner.</text>
</comment>
<dbReference type="Pfam" id="PF00521">
    <property type="entry name" value="DNA_topoisoIV"/>
    <property type="match status" value="1"/>
</dbReference>
<evidence type="ECO:0000256" key="4">
    <source>
        <dbReference type="ARBA" id="ARBA00022840"/>
    </source>
</evidence>
<organism evidence="12 13">
    <name type="scientific">Magnetococcus marinus (strain ATCC BAA-1437 / JCM 17883 / MC-1)</name>
    <dbReference type="NCBI Taxonomy" id="156889"/>
    <lineage>
        <taxon>Bacteria</taxon>
        <taxon>Pseudomonadati</taxon>
        <taxon>Pseudomonadota</taxon>
        <taxon>Magnetococcia</taxon>
        <taxon>Magnetococcales</taxon>
        <taxon>Magnetococcaceae</taxon>
        <taxon>Magnetococcus</taxon>
    </lineage>
</organism>
<keyword evidence="13" id="KW-1185">Reference proteome</keyword>
<dbReference type="NCBIfam" id="NF004044">
    <property type="entry name" value="PRK05561.1"/>
    <property type="match status" value="1"/>
</dbReference>
<proteinExistence type="inferred from homology"/>
<dbReference type="InterPro" id="IPR013758">
    <property type="entry name" value="Topo_IIA_A/C_ab"/>
</dbReference>
<evidence type="ECO:0000256" key="6">
    <source>
        <dbReference type="ARBA" id="ARBA00023125"/>
    </source>
</evidence>
<feature type="region of interest" description="Disordered" evidence="10">
    <location>
        <begin position="877"/>
        <end position="915"/>
    </location>
</feature>
<comment type="subunit">
    <text evidence="8">Heterotetramer, composed of two GyrA and two GyrB chains. In the heterotetramer, GyrA contains the active site tyrosine that forms a transient covalent intermediate with DNA, while GyrB binds cofactors and catalyzes ATP hydrolysis.</text>
</comment>
<dbReference type="Gene3D" id="3.30.1360.40">
    <property type="match status" value="1"/>
</dbReference>
<dbReference type="Gene3D" id="3.90.199.10">
    <property type="entry name" value="Topoisomerase II, domain 5"/>
    <property type="match status" value="1"/>
</dbReference>
<dbReference type="InterPro" id="IPR013757">
    <property type="entry name" value="Topo_IIA_A_a_sf"/>
</dbReference>
<dbReference type="InterPro" id="IPR050220">
    <property type="entry name" value="Type_II_DNA_Topoisomerases"/>
</dbReference>
<dbReference type="eggNOG" id="COG0188">
    <property type="taxonomic scope" value="Bacteria"/>
</dbReference>
<feature type="region of interest" description="Disordered" evidence="10">
    <location>
        <begin position="695"/>
        <end position="715"/>
    </location>
</feature>
<dbReference type="SUPFAM" id="SSF101904">
    <property type="entry name" value="GyrA/ParC C-terminal domain-like"/>
    <property type="match status" value="1"/>
</dbReference>
<keyword evidence="5 8" id="KW-0799">Topoisomerase</keyword>
<keyword evidence="3 8" id="KW-0547">Nucleotide-binding</keyword>
<dbReference type="GO" id="GO:0009330">
    <property type="term" value="C:DNA topoisomerase type II (double strand cut, ATP-hydrolyzing) complex"/>
    <property type="evidence" value="ECO:0007669"/>
    <property type="project" value="TreeGrafter"/>
</dbReference>
<dbReference type="InterPro" id="IPR006691">
    <property type="entry name" value="GyrA/parC_rep"/>
</dbReference>
<keyword evidence="6 8" id="KW-0238">DNA-binding</keyword>
<dbReference type="InterPro" id="IPR013760">
    <property type="entry name" value="Topo_IIA-like_dom_sf"/>
</dbReference>